<keyword evidence="3" id="KW-1185">Reference proteome</keyword>
<feature type="region of interest" description="Disordered" evidence="1">
    <location>
        <begin position="32"/>
        <end position="54"/>
    </location>
</feature>
<dbReference type="AlphaFoldDB" id="A0A1Y2FU14"/>
<accession>A0A1Y2FU14</accession>
<organism evidence="2 3">
    <name type="scientific">Protomyces lactucae-debilis</name>
    <dbReference type="NCBI Taxonomy" id="2754530"/>
    <lineage>
        <taxon>Eukaryota</taxon>
        <taxon>Fungi</taxon>
        <taxon>Dikarya</taxon>
        <taxon>Ascomycota</taxon>
        <taxon>Taphrinomycotina</taxon>
        <taxon>Taphrinomycetes</taxon>
        <taxon>Taphrinales</taxon>
        <taxon>Protomycetaceae</taxon>
        <taxon>Protomyces</taxon>
    </lineage>
</organism>
<dbReference type="OrthoDB" id="2103031at2759"/>
<comment type="caution">
    <text evidence="2">The sequence shown here is derived from an EMBL/GenBank/DDBJ whole genome shotgun (WGS) entry which is preliminary data.</text>
</comment>
<name>A0A1Y2FU14_PROLT</name>
<gene>
    <name evidence="2" type="ORF">BCR37DRAFT_390985</name>
</gene>
<dbReference type="RefSeq" id="XP_040727367.1">
    <property type="nucleotide sequence ID" value="XM_040870940.1"/>
</dbReference>
<reference evidence="2 3" key="1">
    <citation type="submission" date="2016-07" db="EMBL/GenBank/DDBJ databases">
        <title>Pervasive Adenine N6-methylation of Active Genes in Fungi.</title>
        <authorList>
            <consortium name="DOE Joint Genome Institute"/>
            <person name="Mondo S.J."/>
            <person name="Dannebaum R.O."/>
            <person name="Kuo R.C."/>
            <person name="Labutti K."/>
            <person name="Haridas S."/>
            <person name="Kuo A."/>
            <person name="Salamov A."/>
            <person name="Ahrendt S.R."/>
            <person name="Lipzen A."/>
            <person name="Sullivan W."/>
            <person name="Andreopoulos W.B."/>
            <person name="Clum A."/>
            <person name="Lindquist E."/>
            <person name="Daum C."/>
            <person name="Ramamoorthy G.K."/>
            <person name="Gryganskyi A."/>
            <person name="Culley D."/>
            <person name="Magnuson J.K."/>
            <person name="James T.Y."/>
            <person name="O'Malley M.A."/>
            <person name="Stajich J.E."/>
            <person name="Spatafora J.W."/>
            <person name="Visel A."/>
            <person name="Grigoriev I.V."/>
        </authorList>
    </citation>
    <scope>NUCLEOTIDE SEQUENCE [LARGE SCALE GENOMIC DNA]</scope>
    <source>
        <strain evidence="2 3">12-1054</strain>
    </source>
</reference>
<dbReference type="GeneID" id="63787539"/>
<evidence type="ECO:0008006" key="4">
    <source>
        <dbReference type="Google" id="ProtNLM"/>
    </source>
</evidence>
<dbReference type="Proteomes" id="UP000193685">
    <property type="component" value="Unassembled WGS sequence"/>
</dbReference>
<proteinExistence type="predicted"/>
<evidence type="ECO:0000256" key="1">
    <source>
        <dbReference type="SAM" id="MobiDB-lite"/>
    </source>
</evidence>
<dbReference type="OMA" id="RAARANC"/>
<dbReference type="EMBL" id="MCFI01000003">
    <property type="protein sequence ID" value="ORY86185.1"/>
    <property type="molecule type" value="Genomic_DNA"/>
</dbReference>
<protein>
    <recommendedName>
        <fullName evidence="4">COX assembly mitochondrial protein</fullName>
    </recommendedName>
</protein>
<sequence>MSWFWSSSSAAESTSNVYDGLDADLKDFAQGKTPNAGKADAHTASGPRPTLGDTVDLVKQSTKARRSLVNAGAVFNCALAESELNECFRSGSWWDKAKLCEIQKKAFWECLSINKQELMNNGYGQYGNGEEKNAALLEQADENYLRQAREAAAAEGTPS</sequence>
<evidence type="ECO:0000313" key="3">
    <source>
        <dbReference type="Proteomes" id="UP000193685"/>
    </source>
</evidence>
<evidence type="ECO:0000313" key="2">
    <source>
        <dbReference type="EMBL" id="ORY86185.1"/>
    </source>
</evidence>